<gene>
    <name evidence="2" type="ORF">SAMN04487965_3383</name>
</gene>
<dbReference type="EMBL" id="FQVA01000007">
    <property type="protein sequence ID" value="SHG13712.1"/>
    <property type="molecule type" value="Genomic_DNA"/>
</dbReference>
<keyword evidence="1" id="KW-0732">Signal</keyword>
<dbReference type="Proteomes" id="UP000184170">
    <property type="component" value="Unassembled WGS sequence"/>
</dbReference>
<dbReference type="AlphaFoldDB" id="A0A1M5HD24"/>
<feature type="chain" id="PRO_5012319008" description="DUF4136 domain-containing protein" evidence="1">
    <location>
        <begin position="27"/>
        <end position="187"/>
    </location>
</feature>
<organism evidence="2 3">
    <name type="scientific">Microbulbifer donghaiensis</name>
    <dbReference type="NCBI Taxonomy" id="494016"/>
    <lineage>
        <taxon>Bacteria</taxon>
        <taxon>Pseudomonadati</taxon>
        <taxon>Pseudomonadota</taxon>
        <taxon>Gammaproteobacteria</taxon>
        <taxon>Cellvibrionales</taxon>
        <taxon>Microbulbiferaceae</taxon>
        <taxon>Microbulbifer</taxon>
    </lineage>
</organism>
<accession>A0A1M5HD24</accession>
<dbReference type="PROSITE" id="PS51257">
    <property type="entry name" value="PROKAR_LIPOPROTEIN"/>
    <property type="match status" value="1"/>
</dbReference>
<dbReference type="RefSeq" id="WP_143187029.1">
    <property type="nucleotide sequence ID" value="NZ_FQVA01000007.1"/>
</dbReference>
<keyword evidence="3" id="KW-1185">Reference proteome</keyword>
<protein>
    <recommendedName>
        <fullName evidence="4">DUF4136 domain-containing protein</fullName>
    </recommendedName>
</protein>
<proteinExistence type="predicted"/>
<evidence type="ECO:0000313" key="2">
    <source>
        <dbReference type="EMBL" id="SHG13712.1"/>
    </source>
</evidence>
<feature type="signal peptide" evidence="1">
    <location>
        <begin position="1"/>
        <end position="26"/>
    </location>
</feature>
<evidence type="ECO:0008006" key="4">
    <source>
        <dbReference type="Google" id="ProtNLM"/>
    </source>
</evidence>
<evidence type="ECO:0000256" key="1">
    <source>
        <dbReference type="SAM" id="SignalP"/>
    </source>
</evidence>
<dbReference type="STRING" id="494016.SAMN04487965_3383"/>
<evidence type="ECO:0000313" key="3">
    <source>
        <dbReference type="Proteomes" id="UP000184170"/>
    </source>
</evidence>
<dbReference type="OrthoDB" id="5734778at2"/>
<name>A0A1M5HD24_9GAMM</name>
<reference evidence="3" key="1">
    <citation type="submission" date="2016-11" db="EMBL/GenBank/DDBJ databases">
        <authorList>
            <person name="Varghese N."/>
            <person name="Submissions S."/>
        </authorList>
    </citation>
    <scope>NUCLEOTIDE SEQUENCE [LARGE SCALE GENOMIC DNA]</scope>
    <source>
        <strain evidence="3">CGMCC 1.7063</strain>
    </source>
</reference>
<sequence>MNSQFRQLVAWLIVSSCLLLTACTSASTVITHSWRDPVRPTVAIGRTLVLAIPFSPLSEVGVRAENAWVTHLRQRGIDAQAWSQLAPDLPVPEKRDVVATVRGMGFDTLLVARVVDLKKVERDTAASQVAVVETLLYDGNSEQIVWWAESDTYLISHTGEEIRYPRDSVLREYVEVVSREISAAGLL</sequence>